<dbReference type="AlphaFoldDB" id="A0A016WRP8"/>
<keyword evidence="2" id="KW-1185">Reference proteome</keyword>
<comment type="caution">
    <text evidence="1">The sequence shown here is derived from an EMBL/GenBank/DDBJ whole genome shotgun (WGS) entry which is preliminary data.</text>
</comment>
<organism evidence="1 2">
    <name type="scientific">Ancylostoma ceylanicum</name>
    <dbReference type="NCBI Taxonomy" id="53326"/>
    <lineage>
        <taxon>Eukaryota</taxon>
        <taxon>Metazoa</taxon>
        <taxon>Ecdysozoa</taxon>
        <taxon>Nematoda</taxon>
        <taxon>Chromadorea</taxon>
        <taxon>Rhabditida</taxon>
        <taxon>Rhabditina</taxon>
        <taxon>Rhabditomorpha</taxon>
        <taxon>Strongyloidea</taxon>
        <taxon>Ancylostomatidae</taxon>
        <taxon>Ancylostomatinae</taxon>
        <taxon>Ancylostoma</taxon>
    </lineage>
</organism>
<protein>
    <submittedName>
        <fullName evidence="1">Uncharacterized protein</fullName>
    </submittedName>
</protein>
<name>A0A016WRP8_9BILA</name>
<dbReference type="Proteomes" id="UP000024635">
    <property type="component" value="Unassembled WGS sequence"/>
</dbReference>
<proteinExistence type="predicted"/>
<evidence type="ECO:0000313" key="1">
    <source>
        <dbReference type="EMBL" id="EYC41683.1"/>
    </source>
</evidence>
<gene>
    <name evidence="1" type="primary">Acey_s0559.g3441</name>
    <name evidence="1" type="ORF">Y032_0559g3441</name>
</gene>
<reference evidence="2" key="1">
    <citation type="journal article" date="2015" name="Nat. Genet.">
        <title>The genome and transcriptome of the zoonotic hookworm Ancylostoma ceylanicum identify infection-specific gene families.</title>
        <authorList>
            <person name="Schwarz E.M."/>
            <person name="Hu Y."/>
            <person name="Antoshechkin I."/>
            <person name="Miller M.M."/>
            <person name="Sternberg P.W."/>
            <person name="Aroian R.V."/>
        </authorList>
    </citation>
    <scope>NUCLEOTIDE SEQUENCE</scope>
    <source>
        <strain evidence="2">HY135</strain>
    </source>
</reference>
<sequence>MVVTSIISIEVTTITVVDMVTAMRITEVEASIELATNRISSSEKIHLMGKRVCSASCNVENIFSSFTHLLATWSFVATLIVPKEIQLCESVKSPCANLVVDGQSYKFDLFAVFKI</sequence>
<dbReference type="OrthoDB" id="10374100at2759"/>
<evidence type="ECO:0000313" key="2">
    <source>
        <dbReference type="Proteomes" id="UP000024635"/>
    </source>
</evidence>
<accession>A0A016WRP8</accession>
<dbReference type="EMBL" id="JARK01000159">
    <property type="protein sequence ID" value="EYC41683.1"/>
    <property type="molecule type" value="Genomic_DNA"/>
</dbReference>